<feature type="compositionally biased region" description="Pro residues" evidence="4">
    <location>
        <begin position="285"/>
        <end position="295"/>
    </location>
</feature>
<feature type="compositionally biased region" description="Low complexity" evidence="4">
    <location>
        <begin position="301"/>
        <end position="317"/>
    </location>
</feature>
<dbReference type="InterPro" id="IPR051965">
    <property type="entry name" value="ChromReg_NeuronalGeneExpr"/>
</dbReference>
<organism evidence="6 7">
    <name type="scientific">Colletotrichum higginsianum</name>
    <dbReference type="NCBI Taxonomy" id="80884"/>
    <lineage>
        <taxon>Eukaryota</taxon>
        <taxon>Fungi</taxon>
        <taxon>Dikarya</taxon>
        <taxon>Ascomycota</taxon>
        <taxon>Pezizomycotina</taxon>
        <taxon>Sordariomycetes</taxon>
        <taxon>Hypocreomycetidae</taxon>
        <taxon>Glomerellales</taxon>
        <taxon>Glomerellaceae</taxon>
        <taxon>Colletotrichum</taxon>
        <taxon>Colletotrichum destructivum species complex</taxon>
    </lineage>
</organism>
<dbReference type="InterPro" id="IPR013761">
    <property type="entry name" value="SAM/pointed_sf"/>
</dbReference>
<dbReference type="GO" id="GO:0005634">
    <property type="term" value="C:nucleus"/>
    <property type="evidence" value="ECO:0007669"/>
    <property type="project" value="UniProtKB-UniRule"/>
</dbReference>
<dbReference type="PRINTS" id="PR00886">
    <property type="entry name" value="HIGHMOBLTY12"/>
</dbReference>
<feature type="DNA-binding region" description="HMG box" evidence="3">
    <location>
        <begin position="116"/>
        <end position="182"/>
    </location>
</feature>
<dbReference type="Gene3D" id="1.10.150.50">
    <property type="entry name" value="Transcription Factor, Ets-1"/>
    <property type="match status" value="1"/>
</dbReference>
<dbReference type="SMART" id="SM00398">
    <property type="entry name" value="HMG"/>
    <property type="match status" value="1"/>
</dbReference>
<keyword evidence="1 3" id="KW-0238">DNA-binding</keyword>
<evidence type="ECO:0000256" key="4">
    <source>
        <dbReference type="SAM" id="MobiDB-lite"/>
    </source>
</evidence>
<reference evidence="6 7" key="1">
    <citation type="journal article" date="2019" name="Genome Biol. Evol.">
        <title>Genomic Plasticity Mediated by Transposable Elements in the Plant Pathogenic Fungus Colletotrichum higginsianum.</title>
        <authorList>
            <person name="Tsushima A."/>
            <person name="Gan P."/>
            <person name="Kumakura N."/>
            <person name="Narusaka M."/>
            <person name="Takano Y."/>
            <person name="Narusaka Y."/>
            <person name="Shirasu K."/>
        </authorList>
    </citation>
    <scope>NUCLEOTIDE SEQUENCE [LARGE SCALE GENOMIC DNA]</scope>
    <source>
        <strain evidence="6 7">MAFF305635-RFP</strain>
    </source>
</reference>
<evidence type="ECO:0000256" key="3">
    <source>
        <dbReference type="PROSITE-ProRule" id="PRU00267"/>
    </source>
</evidence>
<feature type="region of interest" description="Disordered" evidence="4">
    <location>
        <begin position="367"/>
        <end position="437"/>
    </location>
</feature>
<feature type="region of interest" description="Disordered" evidence="4">
    <location>
        <begin position="204"/>
        <end position="322"/>
    </location>
</feature>
<feature type="compositionally biased region" description="Basic and acidic residues" evidence="4">
    <location>
        <begin position="76"/>
        <end position="96"/>
    </location>
</feature>
<dbReference type="Pfam" id="PF00505">
    <property type="entry name" value="HMG_box"/>
    <property type="match status" value="1"/>
</dbReference>
<comment type="caution">
    <text evidence="6">The sequence shown here is derived from an EMBL/GenBank/DDBJ whole genome shotgun (WGS) entry which is preliminary data.</text>
</comment>
<dbReference type="Pfam" id="PF00536">
    <property type="entry name" value="SAM_1"/>
    <property type="match status" value="1"/>
</dbReference>
<name>A0A4T0WE49_9PEZI</name>
<evidence type="ECO:0000256" key="1">
    <source>
        <dbReference type="ARBA" id="ARBA00023125"/>
    </source>
</evidence>
<evidence type="ECO:0000256" key="2">
    <source>
        <dbReference type="ARBA" id="ARBA00023242"/>
    </source>
</evidence>
<dbReference type="AlphaFoldDB" id="A0A4T0WE49"/>
<dbReference type="SUPFAM" id="SSF47769">
    <property type="entry name" value="SAM/Pointed domain"/>
    <property type="match status" value="1"/>
</dbReference>
<proteinExistence type="predicted"/>
<sequence>MAHELEGIFAELGISQYLGIFLEQGFDTWETILDITESDLDALGVKLGHRRKLQRRIANSRGLAPDASLVSPTRATAEEPKPEAQRPEQPRPEVKDGPVVTKRKYRRHPKPDENAPERPPSAYVLFSNKMRDDLKGRNLTFTEIAKLVGEHWQNLTPGEKEPYESSALKAKEKYNHDLAEYKKTAEYRKYNLYLQDFKARQASANQAKESTKRQKLDVGARLQNGSASVTPGSLSSTGSGSESHQGSEPPPNRKQRVGSVVNGRGGMNGVSRSPEANGFGSFAPPQHPGTSIPPPLKHEYSSTGSSASSGSYPRTPSESSLPIHALLSNKPPLASPYELQSSPFTAAPLPLQDQKPIFTGQLQGPHGPMNGYHSPPPALLRFQSSSSSGTDGSMASSHASSHASSQISLGVGERSDPKLDGMSALVRAGEIVNRRVQ</sequence>
<dbReference type="OrthoDB" id="1919336at2759"/>
<dbReference type="InterPro" id="IPR036910">
    <property type="entry name" value="HMG_box_dom_sf"/>
</dbReference>
<feature type="compositionally biased region" description="Basic and acidic residues" evidence="4">
    <location>
        <begin position="209"/>
        <end position="218"/>
    </location>
</feature>
<feature type="domain" description="HMG box" evidence="5">
    <location>
        <begin position="116"/>
        <end position="182"/>
    </location>
</feature>
<dbReference type="PROSITE" id="PS50118">
    <property type="entry name" value="HMG_BOX_2"/>
    <property type="match status" value="1"/>
</dbReference>
<dbReference type="InterPro" id="IPR009071">
    <property type="entry name" value="HMG_box_dom"/>
</dbReference>
<dbReference type="GO" id="GO:0003677">
    <property type="term" value="F:DNA binding"/>
    <property type="evidence" value="ECO:0007669"/>
    <property type="project" value="UniProtKB-UniRule"/>
</dbReference>
<feature type="compositionally biased region" description="Low complexity" evidence="4">
    <location>
        <begin position="384"/>
        <end position="405"/>
    </location>
</feature>
<dbReference type="InterPro" id="IPR001660">
    <property type="entry name" value="SAM"/>
</dbReference>
<feature type="compositionally biased region" description="Low complexity" evidence="4">
    <location>
        <begin position="228"/>
        <end position="247"/>
    </location>
</feature>
<evidence type="ECO:0000313" key="6">
    <source>
        <dbReference type="EMBL" id="TID04393.1"/>
    </source>
</evidence>
<accession>A0A4T0WE49</accession>
<dbReference type="PANTHER" id="PTHR46040">
    <property type="entry name" value="HIGH MOBILITY GROUP PROTEIN 2"/>
    <property type="match status" value="1"/>
</dbReference>
<feature type="region of interest" description="Disordered" evidence="4">
    <location>
        <begin position="63"/>
        <end position="120"/>
    </location>
</feature>
<dbReference type="EMBL" id="MWPZ01000002">
    <property type="protein sequence ID" value="TID04393.1"/>
    <property type="molecule type" value="Genomic_DNA"/>
</dbReference>
<dbReference type="GO" id="GO:0010468">
    <property type="term" value="P:regulation of gene expression"/>
    <property type="evidence" value="ECO:0007669"/>
    <property type="project" value="TreeGrafter"/>
</dbReference>
<gene>
    <name evidence="6" type="ORF">CH35J_002611</name>
</gene>
<protein>
    <submittedName>
        <fullName evidence="6">High mobility group protein B3</fullName>
    </submittedName>
</protein>
<dbReference type="PANTHER" id="PTHR46040:SF3">
    <property type="entry name" value="HIGH MOBILITY GROUP PROTEIN 2"/>
    <property type="match status" value="1"/>
</dbReference>
<dbReference type="Gene3D" id="1.10.30.10">
    <property type="entry name" value="High mobility group box domain"/>
    <property type="match status" value="1"/>
</dbReference>
<keyword evidence="2 3" id="KW-0539">Nucleus</keyword>
<evidence type="ECO:0000259" key="5">
    <source>
        <dbReference type="PROSITE" id="PS50118"/>
    </source>
</evidence>
<evidence type="ECO:0000313" key="7">
    <source>
        <dbReference type="Proteomes" id="UP000305883"/>
    </source>
</evidence>
<dbReference type="Proteomes" id="UP000305883">
    <property type="component" value="Unassembled WGS sequence"/>
</dbReference>
<dbReference type="SUPFAM" id="SSF47095">
    <property type="entry name" value="HMG-box"/>
    <property type="match status" value="1"/>
</dbReference>